<dbReference type="SMART" id="SM01043">
    <property type="entry name" value="BTAD"/>
    <property type="match status" value="1"/>
</dbReference>
<dbReference type="InterPro" id="IPR001867">
    <property type="entry name" value="OmpR/PhoB-type_DNA-bd"/>
</dbReference>
<organism evidence="7 8">
    <name type="scientific">Actinoplanes lobatus</name>
    <dbReference type="NCBI Taxonomy" id="113568"/>
    <lineage>
        <taxon>Bacteria</taxon>
        <taxon>Bacillati</taxon>
        <taxon>Actinomycetota</taxon>
        <taxon>Actinomycetes</taxon>
        <taxon>Micromonosporales</taxon>
        <taxon>Micromonosporaceae</taxon>
        <taxon>Actinoplanes</taxon>
    </lineage>
</organism>
<dbReference type="PROSITE" id="PS51755">
    <property type="entry name" value="OMPR_PHOB"/>
    <property type="match status" value="1"/>
</dbReference>
<dbReference type="Pfam" id="PF03704">
    <property type="entry name" value="BTAD"/>
    <property type="match status" value="1"/>
</dbReference>
<dbReference type="SMART" id="SM00862">
    <property type="entry name" value="Trans_reg_C"/>
    <property type="match status" value="1"/>
</dbReference>
<dbReference type="InterPro" id="IPR005158">
    <property type="entry name" value="BTAD"/>
</dbReference>
<evidence type="ECO:0000256" key="5">
    <source>
        <dbReference type="PROSITE-ProRule" id="PRU01091"/>
    </source>
</evidence>
<dbReference type="Gene3D" id="3.40.50.300">
    <property type="entry name" value="P-loop containing nucleotide triphosphate hydrolases"/>
    <property type="match status" value="1"/>
</dbReference>
<feature type="domain" description="OmpR/PhoB-type" evidence="6">
    <location>
        <begin position="1"/>
        <end position="92"/>
    </location>
</feature>
<dbReference type="Gene3D" id="1.10.8.430">
    <property type="entry name" value="Helical domain of apoptotic protease-activating factors"/>
    <property type="match status" value="1"/>
</dbReference>
<dbReference type="CDD" id="cd15831">
    <property type="entry name" value="BTAD"/>
    <property type="match status" value="1"/>
</dbReference>
<dbReference type="SUPFAM" id="SSF48452">
    <property type="entry name" value="TPR-like"/>
    <property type="match status" value="3"/>
</dbReference>
<dbReference type="InterPro" id="IPR016032">
    <property type="entry name" value="Sig_transdc_resp-reg_C-effctor"/>
</dbReference>
<evidence type="ECO:0000256" key="2">
    <source>
        <dbReference type="ARBA" id="ARBA00023015"/>
    </source>
</evidence>
<evidence type="ECO:0000256" key="1">
    <source>
        <dbReference type="ARBA" id="ARBA00005820"/>
    </source>
</evidence>
<dbReference type="Pfam" id="PF00486">
    <property type="entry name" value="Trans_reg_C"/>
    <property type="match status" value="1"/>
</dbReference>
<evidence type="ECO:0000313" key="7">
    <source>
        <dbReference type="EMBL" id="GIE45550.1"/>
    </source>
</evidence>
<dbReference type="InterPro" id="IPR036388">
    <property type="entry name" value="WH-like_DNA-bd_sf"/>
</dbReference>
<dbReference type="InterPro" id="IPR051677">
    <property type="entry name" value="AfsR-DnrI-RedD_regulator"/>
</dbReference>
<keyword evidence="4" id="KW-0804">Transcription</keyword>
<keyword evidence="8" id="KW-1185">Reference proteome</keyword>
<evidence type="ECO:0000256" key="3">
    <source>
        <dbReference type="ARBA" id="ARBA00023125"/>
    </source>
</evidence>
<dbReference type="PANTHER" id="PTHR35807">
    <property type="entry name" value="TRANSCRIPTIONAL REGULATOR REDD-RELATED"/>
    <property type="match status" value="1"/>
</dbReference>
<evidence type="ECO:0000256" key="4">
    <source>
        <dbReference type="ARBA" id="ARBA00023163"/>
    </source>
</evidence>
<comment type="similarity">
    <text evidence="1">Belongs to the AfsR/DnrI/RedD regulatory family.</text>
</comment>
<comment type="caution">
    <text evidence="7">The sequence shown here is derived from an EMBL/GenBank/DDBJ whole genome shotgun (WGS) entry which is preliminary data.</text>
</comment>
<dbReference type="RefSeq" id="WP_188120102.1">
    <property type="nucleotide sequence ID" value="NZ_BOMP01000166.1"/>
</dbReference>
<dbReference type="SUPFAM" id="SSF52540">
    <property type="entry name" value="P-loop containing nucleoside triphosphate hydrolases"/>
    <property type="match status" value="1"/>
</dbReference>
<dbReference type="Gene3D" id="1.25.40.10">
    <property type="entry name" value="Tetratricopeptide repeat domain"/>
    <property type="match status" value="3"/>
</dbReference>
<dbReference type="InterPro" id="IPR042197">
    <property type="entry name" value="Apaf_helical"/>
</dbReference>
<sequence>MATLRYRILGILSVTDNELPVAVTAGRERIVLAMLLLRPGRIVGVGELTEAVWGAEPPATARGQLQTCVSRLRRILPDGVILTDPAGYGIRVDPGDLDSAEFLRLVEEARTAAPERARTAYRAALDLWSGPACAEIDAPEVRQAAAMLDERRALAVEDWVDLELAAGQARELLGELAALVDRFPLRERLRGQLMLALFRAGRQADALAEFRRARDTLRDELGIDPGPELQELHRDLLAGSVPAAAARPSAPVDVIRCLPRTVRDFTGRSGLVGRLLGEVSTADPAGPAILVIDGMAGSGKTTLALHVATLIGDRYPDAHLFVDLQGHSEHDPVDPAGALLVLLRQLGLAADMIPAALVDRVGLWRTELARRRTLVVFDNAASSAQVADLLPTAAGSFAVVTSRRRLAGLDGVHPESLPVLDPDEAITLLERIAGERVRDEPEAAAEVVRRCGGLPLAVRLAGARLAHRPRWRVADLVRRLGDAALPELAVESRTVASAFALSFGQLAECQQRHYRLLGLFPGTLLDAPAAAALTGLPLDEARDLLDELVDVHLLEEPEAGVFRMHDLLREYSALLAEGLPEPERGTAVLAMLNLETHALAAITPPTIESLATFLGKVPDLRPDLRAAITDPAARLELHRPDLGAFLEAAVRAGHPRYAWYIPRAAWYLLFYRGYNEDVVTLHERGLAIAREAGDLDGIAMMANYVASYHYRVADYDRTLEYLQEANAIRVRQGDLRGRTQGLSNLASVLVATGRFAEAVTSAEEAIRLACLARLPISPLCATTQLGIALRRLGRYEEALRTDRLRLMSARYPGEAHEISGCLMQMQRNKRSLGLSTLSSDRRYLEIALRIVLENSLTPLEAEVRAALGVVLALQGDYEAALAEHRLSVGIADRMNQIRLQQETLADYGDTLRASGDPLAARAAYQRLIDLPRADRHPFFVARALAGIGECAAVSDPEEARRLWARALELFERMGTPERFAVADRLRAAEGRERMVR</sequence>
<dbReference type="Proteomes" id="UP000631312">
    <property type="component" value="Unassembled WGS sequence"/>
</dbReference>
<dbReference type="InterPro" id="IPR027417">
    <property type="entry name" value="P-loop_NTPase"/>
</dbReference>
<dbReference type="PRINTS" id="PR00364">
    <property type="entry name" value="DISEASERSIST"/>
</dbReference>
<evidence type="ECO:0000259" key="6">
    <source>
        <dbReference type="PROSITE" id="PS51755"/>
    </source>
</evidence>
<dbReference type="Gene3D" id="1.10.10.10">
    <property type="entry name" value="Winged helix-like DNA-binding domain superfamily/Winged helix DNA-binding domain"/>
    <property type="match status" value="2"/>
</dbReference>
<reference evidence="7 8" key="1">
    <citation type="submission" date="2021-01" db="EMBL/GenBank/DDBJ databases">
        <title>Whole genome shotgun sequence of Actinoplanes lobatus NBRC 12513.</title>
        <authorList>
            <person name="Komaki H."/>
            <person name="Tamura T."/>
        </authorList>
    </citation>
    <scope>NUCLEOTIDE SEQUENCE [LARGE SCALE GENOMIC DNA]</scope>
    <source>
        <strain evidence="7 8">NBRC 12513</strain>
    </source>
</reference>
<dbReference type="EMBL" id="BOMP01000166">
    <property type="protein sequence ID" value="GIE45550.1"/>
    <property type="molecule type" value="Genomic_DNA"/>
</dbReference>
<proteinExistence type="inferred from homology"/>
<gene>
    <name evidence="7" type="ORF">Alo02nite_84480</name>
</gene>
<dbReference type="SUPFAM" id="SSF46894">
    <property type="entry name" value="C-terminal effector domain of the bipartite response regulators"/>
    <property type="match status" value="1"/>
</dbReference>
<keyword evidence="2" id="KW-0805">Transcription regulation</keyword>
<evidence type="ECO:0000313" key="8">
    <source>
        <dbReference type="Proteomes" id="UP000631312"/>
    </source>
</evidence>
<dbReference type="InterPro" id="IPR011990">
    <property type="entry name" value="TPR-like_helical_dom_sf"/>
</dbReference>
<name>A0ABQ4AX05_9ACTN</name>
<protein>
    <submittedName>
        <fullName evidence="7">SARP family transcriptional regulator</fullName>
    </submittedName>
</protein>
<dbReference type="PANTHER" id="PTHR35807:SF1">
    <property type="entry name" value="TRANSCRIPTIONAL REGULATOR REDD"/>
    <property type="match status" value="1"/>
</dbReference>
<feature type="DNA-binding region" description="OmpR/PhoB-type" evidence="5">
    <location>
        <begin position="1"/>
        <end position="92"/>
    </location>
</feature>
<accession>A0ABQ4AX05</accession>
<keyword evidence="3 5" id="KW-0238">DNA-binding</keyword>